<dbReference type="InterPro" id="IPR036625">
    <property type="entry name" value="E3-bd_dom_sf"/>
</dbReference>
<evidence type="ECO:0000256" key="7">
    <source>
        <dbReference type="SAM" id="MobiDB-lite"/>
    </source>
</evidence>
<accession>A0ABT8HQZ5</accession>
<dbReference type="RefSeq" id="WP_301164006.1">
    <property type="nucleotide sequence ID" value="NZ_JAUHTR010000001.1"/>
</dbReference>
<feature type="compositionally biased region" description="Low complexity" evidence="7">
    <location>
        <begin position="88"/>
        <end position="108"/>
    </location>
</feature>
<dbReference type="Proteomes" id="UP001172721">
    <property type="component" value="Unassembled WGS sequence"/>
</dbReference>
<evidence type="ECO:0000256" key="4">
    <source>
        <dbReference type="ARBA" id="ARBA00022823"/>
    </source>
</evidence>
<evidence type="ECO:0000256" key="1">
    <source>
        <dbReference type="ARBA" id="ARBA00001938"/>
    </source>
</evidence>
<evidence type="ECO:0000256" key="6">
    <source>
        <dbReference type="RuleBase" id="RU003423"/>
    </source>
</evidence>
<dbReference type="InterPro" id="IPR011053">
    <property type="entry name" value="Single_hybrid_motif"/>
</dbReference>
<comment type="similarity">
    <text evidence="2 6">Belongs to the 2-oxoacid dehydrogenase family.</text>
</comment>
<dbReference type="Gene3D" id="2.40.50.100">
    <property type="match status" value="1"/>
</dbReference>
<dbReference type="InterPro" id="IPR023213">
    <property type="entry name" value="CAT-like_dom_sf"/>
</dbReference>
<keyword evidence="3 6" id="KW-0808">Transferase</keyword>
<dbReference type="InterPro" id="IPR000089">
    <property type="entry name" value="Biotin_lipoyl"/>
</dbReference>
<dbReference type="InterPro" id="IPR050743">
    <property type="entry name" value="2-oxoacid_DH_E2_comp"/>
</dbReference>
<dbReference type="EC" id="2.3.1.-" evidence="6"/>
<evidence type="ECO:0000256" key="5">
    <source>
        <dbReference type="ARBA" id="ARBA00023315"/>
    </source>
</evidence>
<feature type="region of interest" description="Disordered" evidence="7">
    <location>
        <begin position="87"/>
        <end position="122"/>
    </location>
</feature>
<feature type="region of interest" description="Disordered" evidence="7">
    <location>
        <begin position="163"/>
        <end position="187"/>
    </location>
</feature>
<dbReference type="PANTHER" id="PTHR43178">
    <property type="entry name" value="DIHYDROLIPOAMIDE ACETYLTRANSFERASE COMPONENT OF PYRUVATE DEHYDROGENASE COMPLEX"/>
    <property type="match status" value="1"/>
</dbReference>
<dbReference type="PANTHER" id="PTHR43178:SF5">
    <property type="entry name" value="LIPOAMIDE ACYLTRANSFERASE COMPONENT OF BRANCHED-CHAIN ALPHA-KETO ACID DEHYDROGENASE COMPLEX, MITOCHONDRIAL"/>
    <property type="match status" value="1"/>
</dbReference>
<evidence type="ECO:0000256" key="2">
    <source>
        <dbReference type="ARBA" id="ARBA00007317"/>
    </source>
</evidence>
<proteinExistence type="inferred from homology"/>
<keyword evidence="4 6" id="KW-0450">Lipoyl</keyword>
<protein>
    <recommendedName>
        <fullName evidence="6">Dihydrolipoamide acetyltransferase component of pyruvate dehydrogenase complex</fullName>
        <ecNumber evidence="6">2.3.1.-</ecNumber>
    </recommendedName>
</protein>
<evidence type="ECO:0000256" key="3">
    <source>
        <dbReference type="ARBA" id="ARBA00022679"/>
    </source>
</evidence>
<comment type="cofactor">
    <cofactor evidence="1 6">
        <name>(R)-lipoate</name>
        <dbReference type="ChEBI" id="CHEBI:83088"/>
    </cofactor>
</comment>
<evidence type="ECO:0000313" key="10">
    <source>
        <dbReference type="EMBL" id="MDN4522935.1"/>
    </source>
</evidence>
<feature type="domain" description="Peripheral subunit-binding (PSBD)" evidence="9">
    <location>
        <begin position="125"/>
        <end position="162"/>
    </location>
</feature>
<dbReference type="Gene3D" id="3.30.559.10">
    <property type="entry name" value="Chloramphenicol acetyltransferase-like domain"/>
    <property type="match status" value="1"/>
</dbReference>
<comment type="caution">
    <text evidence="10">The sequence shown here is derived from an EMBL/GenBank/DDBJ whole genome shotgun (WGS) entry which is preliminary data.</text>
</comment>
<dbReference type="InterPro" id="IPR004167">
    <property type="entry name" value="PSBD"/>
</dbReference>
<dbReference type="Gene3D" id="4.10.320.10">
    <property type="entry name" value="E3-binding domain"/>
    <property type="match status" value="1"/>
</dbReference>
<dbReference type="Pfam" id="PF00364">
    <property type="entry name" value="Biotin_lipoyl"/>
    <property type="match status" value="1"/>
</dbReference>
<dbReference type="PROSITE" id="PS50968">
    <property type="entry name" value="BIOTINYL_LIPOYL"/>
    <property type="match status" value="1"/>
</dbReference>
<name>A0ABT8HQZ5_9BACL</name>
<evidence type="ECO:0000259" key="9">
    <source>
        <dbReference type="PROSITE" id="PS51826"/>
    </source>
</evidence>
<dbReference type="SUPFAM" id="SSF52777">
    <property type="entry name" value="CoA-dependent acyltransferases"/>
    <property type="match status" value="1"/>
</dbReference>
<dbReference type="GO" id="GO:0016746">
    <property type="term" value="F:acyltransferase activity"/>
    <property type="evidence" value="ECO:0007669"/>
    <property type="project" value="UniProtKB-KW"/>
</dbReference>
<dbReference type="CDD" id="cd06849">
    <property type="entry name" value="lipoyl_domain"/>
    <property type="match status" value="1"/>
</dbReference>
<dbReference type="Pfam" id="PF00198">
    <property type="entry name" value="2-oxoacid_dh"/>
    <property type="match status" value="1"/>
</dbReference>
<dbReference type="PROSITE" id="PS51826">
    <property type="entry name" value="PSBD"/>
    <property type="match status" value="1"/>
</dbReference>
<dbReference type="SUPFAM" id="SSF47005">
    <property type="entry name" value="Peripheral subunit-binding domain of 2-oxo acid dehydrogenase complex"/>
    <property type="match status" value="1"/>
</dbReference>
<dbReference type="EMBL" id="JAUHTR010000001">
    <property type="protein sequence ID" value="MDN4522935.1"/>
    <property type="molecule type" value="Genomic_DNA"/>
</dbReference>
<gene>
    <name evidence="10" type="ORF">QYB97_00535</name>
</gene>
<reference evidence="10" key="1">
    <citation type="submission" date="2023-07" db="EMBL/GenBank/DDBJ databases">
        <title>Fictibacillus sp. isolated from freshwater pond.</title>
        <authorList>
            <person name="Kirdat K."/>
            <person name="Bhat A."/>
            <person name="Mourya A."/>
            <person name="Yadav A."/>
        </authorList>
    </citation>
    <scope>NUCLEOTIDE SEQUENCE</scope>
    <source>
        <strain evidence="10">NE201</strain>
    </source>
</reference>
<dbReference type="Pfam" id="PF02817">
    <property type="entry name" value="E3_binding"/>
    <property type="match status" value="1"/>
</dbReference>
<evidence type="ECO:0000313" key="11">
    <source>
        <dbReference type="Proteomes" id="UP001172721"/>
    </source>
</evidence>
<evidence type="ECO:0000259" key="8">
    <source>
        <dbReference type="PROSITE" id="PS50968"/>
    </source>
</evidence>
<keyword evidence="11" id="KW-1185">Reference proteome</keyword>
<dbReference type="InterPro" id="IPR001078">
    <property type="entry name" value="2-oxoacid_DH_actylTfrase"/>
</dbReference>
<organism evidence="10 11">
    <name type="scientific">Fictibacillus fluitans</name>
    <dbReference type="NCBI Taxonomy" id="3058422"/>
    <lineage>
        <taxon>Bacteria</taxon>
        <taxon>Bacillati</taxon>
        <taxon>Bacillota</taxon>
        <taxon>Bacilli</taxon>
        <taxon>Bacillales</taxon>
        <taxon>Fictibacillaceae</taxon>
        <taxon>Fictibacillus</taxon>
    </lineage>
</organism>
<sequence length="414" mass="44078">MAINVVMPKLGMAMKEGTVSVWNKKVGDPVQKGELIASINSEKIEMEIESPGEGILLEIAVEEGKGVPPGTPIAYIGQPDEKVVSGGAQEEAAASIAAEPETAAPASTPVKESPLPARTSAGKVKISPVARKMAAEANLDIGTLSGTGPGGRITKEDVQTALENVSQESMPEPSEQKGNAAKTSTEQLSRPLAGMRKVIAERMHSSLQNSAQLTIHMKADITELKNLQTQSAEPVKRRFGEKLTLTDFITRAAILALQAHPLMNSALKNDSIQENTNVHLGMAVALEKGLVVPVIKDAGNLSLSQLSASIREMAKKARENQLGSEEMTGSTFTITNLGQYGVEHFTPILNPPEAGILGVGAAEDQPVYRGESLERRSILPLSLTFDHRLVDGAPAAIFLREIKGYLEEPFSMLV</sequence>
<keyword evidence="5 6" id="KW-0012">Acyltransferase</keyword>
<dbReference type="SUPFAM" id="SSF51230">
    <property type="entry name" value="Single hybrid motif"/>
    <property type="match status" value="1"/>
</dbReference>
<feature type="domain" description="Lipoyl-binding" evidence="8">
    <location>
        <begin position="2"/>
        <end position="77"/>
    </location>
</feature>